<reference evidence="1 2" key="1">
    <citation type="journal article" date="2018" name="Nat. Ecol. Evol.">
        <title>Pezizomycetes genomes reveal the molecular basis of ectomycorrhizal truffle lifestyle.</title>
        <authorList>
            <person name="Murat C."/>
            <person name="Payen T."/>
            <person name="Noel B."/>
            <person name="Kuo A."/>
            <person name="Morin E."/>
            <person name="Chen J."/>
            <person name="Kohler A."/>
            <person name="Krizsan K."/>
            <person name="Balestrini R."/>
            <person name="Da Silva C."/>
            <person name="Montanini B."/>
            <person name="Hainaut M."/>
            <person name="Levati E."/>
            <person name="Barry K.W."/>
            <person name="Belfiori B."/>
            <person name="Cichocki N."/>
            <person name="Clum A."/>
            <person name="Dockter R.B."/>
            <person name="Fauchery L."/>
            <person name="Guy J."/>
            <person name="Iotti M."/>
            <person name="Le Tacon F."/>
            <person name="Lindquist E.A."/>
            <person name="Lipzen A."/>
            <person name="Malagnac F."/>
            <person name="Mello A."/>
            <person name="Molinier V."/>
            <person name="Miyauchi S."/>
            <person name="Poulain J."/>
            <person name="Riccioni C."/>
            <person name="Rubini A."/>
            <person name="Sitrit Y."/>
            <person name="Splivallo R."/>
            <person name="Traeger S."/>
            <person name="Wang M."/>
            <person name="Zifcakova L."/>
            <person name="Wipf D."/>
            <person name="Zambonelli A."/>
            <person name="Paolocci F."/>
            <person name="Nowrousian M."/>
            <person name="Ottonello S."/>
            <person name="Baldrian P."/>
            <person name="Spatafora J.W."/>
            <person name="Henrissat B."/>
            <person name="Nagy L.G."/>
            <person name="Aury J.M."/>
            <person name="Wincker P."/>
            <person name="Grigoriev I.V."/>
            <person name="Bonfante P."/>
            <person name="Martin F.M."/>
        </authorList>
    </citation>
    <scope>NUCLEOTIDE SEQUENCE [LARGE SCALE GENOMIC DNA]</scope>
    <source>
        <strain evidence="1 2">CCBAS932</strain>
    </source>
</reference>
<organism evidence="1 2">
    <name type="scientific">Morchella conica CCBAS932</name>
    <dbReference type="NCBI Taxonomy" id="1392247"/>
    <lineage>
        <taxon>Eukaryota</taxon>
        <taxon>Fungi</taxon>
        <taxon>Dikarya</taxon>
        <taxon>Ascomycota</taxon>
        <taxon>Pezizomycotina</taxon>
        <taxon>Pezizomycetes</taxon>
        <taxon>Pezizales</taxon>
        <taxon>Morchellaceae</taxon>
        <taxon>Morchella</taxon>
    </lineage>
</organism>
<gene>
    <name evidence="1" type="ORF">P167DRAFT_532431</name>
</gene>
<evidence type="ECO:0000313" key="1">
    <source>
        <dbReference type="EMBL" id="RPB16435.1"/>
    </source>
</evidence>
<dbReference type="InParanoid" id="A0A3N4LER1"/>
<accession>A0A3N4LER1</accession>
<protein>
    <submittedName>
        <fullName evidence="1">Uncharacterized protein</fullName>
    </submittedName>
</protein>
<dbReference type="AlphaFoldDB" id="A0A3N4LER1"/>
<dbReference type="Proteomes" id="UP000277580">
    <property type="component" value="Unassembled WGS sequence"/>
</dbReference>
<dbReference type="OrthoDB" id="5403328at2759"/>
<dbReference type="EMBL" id="ML119109">
    <property type="protein sequence ID" value="RPB16435.1"/>
    <property type="molecule type" value="Genomic_DNA"/>
</dbReference>
<evidence type="ECO:0000313" key="2">
    <source>
        <dbReference type="Proteomes" id="UP000277580"/>
    </source>
</evidence>
<sequence length="122" mass="13352">MMLASLLTTLVSSAILGVRLAVGYWGLVVVMARRGVKALLHPRSTYLVSEESTGLDLRNPSFINCSTATEKELTAAVASLKAKVMSRDVGRRRRARASVGTMRVDYGTLLRTPKMQEDYFGS</sequence>
<proteinExistence type="predicted"/>
<name>A0A3N4LER1_9PEZI</name>
<keyword evidence="2" id="KW-1185">Reference proteome</keyword>